<evidence type="ECO:0000256" key="3">
    <source>
        <dbReference type="ARBA" id="ARBA00023315"/>
    </source>
</evidence>
<dbReference type="PANTHER" id="PTHR43617">
    <property type="entry name" value="L-AMINO ACID N-ACETYLTRANSFERASE"/>
    <property type="match status" value="1"/>
</dbReference>
<gene>
    <name evidence="6" type="primary">mshD</name>
    <name evidence="6" type="ORF">EJ997_07870</name>
</gene>
<dbReference type="Proteomes" id="UP000280344">
    <property type="component" value="Chromosome"/>
</dbReference>
<evidence type="ECO:0000259" key="5">
    <source>
        <dbReference type="PROSITE" id="PS51186"/>
    </source>
</evidence>
<dbReference type="InterPro" id="IPR016181">
    <property type="entry name" value="Acyl_CoA_acyltransferase"/>
</dbReference>
<accession>A0A3S9PY30</accession>
<dbReference type="EC" id="2.3.1.189" evidence="4"/>
<dbReference type="GO" id="GO:0010125">
    <property type="term" value="P:mycothiol biosynthetic process"/>
    <property type="evidence" value="ECO:0007669"/>
    <property type="project" value="UniProtKB-UniRule"/>
</dbReference>
<dbReference type="PANTHER" id="PTHR43617:SF20">
    <property type="entry name" value="N-ALPHA-ACETYLTRANSFERASE RIMI"/>
    <property type="match status" value="1"/>
</dbReference>
<dbReference type="Pfam" id="PF00583">
    <property type="entry name" value="Acetyltransf_1"/>
    <property type="match status" value="2"/>
</dbReference>
<dbReference type="InterPro" id="IPR000182">
    <property type="entry name" value="GNAT_dom"/>
</dbReference>
<sequence>MRVSTARPDQQAFKDFAALVEQHDGVEAFGEASHRDVTEDRPARYLGLYEDDVIVALAVMGKEGSELAVHPDYRRQGAGRQLVEHVSQTVKPMRLWSHGNLPAAAALAASLRLAVVRELRQLSMDIGDAQRPIGRDDVVLRPYTDADADALVRVNARAFASHPEQGAMTAEDIPASGGEISVAEAEGEIVGYVWIQRDPAELYVLGIDPDWQGKGLGGWLTAHCLADLREGGADSVMLYVEGDNTPALVTYERAGFTLSRSDVQYELA</sequence>
<proteinExistence type="predicted"/>
<keyword evidence="2" id="KW-0677">Repeat</keyword>
<feature type="domain" description="N-acetyltransferase" evidence="5">
    <location>
        <begin position="1"/>
        <end position="145"/>
    </location>
</feature>
<name>A0A3S9PY30_9ACTO</name>
<evidence type="ECO:0000256" key="4">
    <source>
        <dbReference type="NCBIfam" id="TIGR03448"/>
    </source>
</evidence>
<dbReference type="RefSeq" id="WP_126704065.1">
    <property type="nucleotide sequence ID" value="NZ_CP034593.1"/>
</dbReference>
<keyword evidence="7" id="KW-1185">Reference proteome</keyword>
<protein>
    <recommendedName>
        <fullName evidence="4">Mycothiol synthase</fullName>
        <ecNumber evidence="4">2.3.1.189</ecNumber>
    </recommendedName>
</protein>
<reference evidence="6 7" key="1">
    <citation type="submission" date="2018-12" db="EMBL/GenBank/DDBJ databases">
        <title>Complete genome sequence of Flaviflexus sp. H23T48.</title>
        <authorList>
            <person name="Bae J.-W."/>
            <person name="Lee J.-Y."/>
        </authorList>
    </citation>
    <scope>NUCLEOTIDE SEQUENCE [LARGE SCALE GENOMIC DNA]</scope>
    <source>
        <strain evidence="6 7">H23T48</strain>
    </source>
</reference>
<evidence type="ECO:0000313" key="7">
    <source>
        <dbReference type="Proteomes" id="UP000280344"/>
    </source>
</evidence>
<keyword evidence="1 6" id="KW-0808">Transferase</keyword>
<dbReference type="PROSITE" id="PS51186">
    <property type="entry name" value="GNAT"/>
    <property type="match status" value="2"/>
</dbReference>
<feature type="domain" description="N-acetyltransferase" evidence="5">
    <location>
        <begin position="138"/>
        <end position="268"/>
    </location>
</feature>
<dbReference type="OrthoDB" id="4936934at2"/>
<dbReference type="SUPFAM" id="SSF55729">
    <property type="entry name" value="Acyl-CoA N-acyltransferases (Nat)"/>
    <property type="match status" value="2"/>
</dbReference>
<dbReference type="InterPro" id="IPR050276">
    <property type="entry name" value="MshD_Acetyltransferase"/>
</dbReference>
<evidence type="ECO:0000313" key="6">
    <source>
        <dbReference type="EMBL" id="AZQ77261.1"/>
    </source>
</evidence>
<organism evidence="6 7">
    <name type="scientific">Flaviflexus ciconiae</name>
    <dbReference type="NCBI Taxonomy" id="2496867"/>
    <lineage>
        <taxon>Bacteria</taxon>
        <taxon>Bacillati</taxon>
        <taxon>Actinomycetota</taxon>
        <taxon>Actinomycetes</taxon>
        <taxon>Actinomycetales</taxon>
        <taxon>Actinomycetaceae</taxon>
        <taxon>Flaviflexus</taxon>
    </lineage>
</organism>
<dbReference type="NCBIfam" id="TIGR03448">
    <property type="entry name" value="mycothiol_MshD"/>
    <property type="match status" value="1"/>
</dbReference>
<dbReference type="Gene3D" id="3.40.630.30">
    <property type="match status" value="1"/>
</dbReference>
<dbReference type="GO" id="GO:0008999">
    <property type="term" value="F:protein-N-terminal-alanine acetyltransferase activity"/>
    <property type="evidence" value="ECO:0007669"/>
    <property type="project" value="TreeGrafter"/>
</dbReference>
<dbReference type="EMBL" id="CP034593">
    <property type="protein sequence ID" value="AZQ77261.1"/>
    <property type="molecule type" value="Genomic_DNA"/>
</dbReference>
<dbReference type="GO" id="GO:0035447">
    <property type="term" value="F:mycothiol synthase activity"/>
    <property type="evidence" value="ECO:0007669"/>
    <property type="project" value="UniProtKB-UniRule"/>
</dbReference>
<dbReference type="KEGG" id="flh:EJ997_07870"/>
<evidence type="ECO:0000256" key="1">
    <source>
        <dbReference type="ARBA" id="ARBA00022679"/>
    </source>
</evidence>
<dbReference type="InterPro" id="IPR017813">
    <property type="entry name" value="Mycothiol_AcTrfase"/>
</dbReference>
<dbReference type="AlphaFoldDB" id="A0A3S9PY30"/>
<evidence type="ECO:0000256" key="2">
    <source>
        <dbReference type="ARBA" id="ARBA00022737"/>
    </source>
</evidence>
<dbReference type="CDD" id="cd04301">
    <property type="entry name" value="NAT_SF"/>
    <property type="match status" value="2"/>
</dbReference>
<keyword evidence="3 6" id="KW-0012">Acyltransferase</keyword>